<dbReference type="InterPro" id="IPR005128">
    <property type="entry name" value="Acetolactate_a_deCO2ase"/>
</dbReference>
<name>A0A0D1XME8_9PEZI</name>
<keyword evidence="8" id="KW-0456">Lyase</keyword>
<evidence type="ECO:0000313" key="9">
    <source>
        <dbReference type="EMBL" id="KIW03671.1"/>
    </source>
</evidence>
<keyword evidence="7" id="KW-0005">Acetoin biosynthesis</keyword>
<evidence type="ECO:0000256" key="4">
    <source>
        <dbReference type="ARBA" id="ARBA00013204"/>
    </source>
</evidence>
<evidence type="ECO:0000256" key="8">
    <source>
        <dbReference type="ARBA" id="ARBA00023239"/>
    </source>
</evidence>
<dbReference type="SUPFAM" id="SSF117856">
    <property type="entry name" value="AF0104/ALDC/Ptd012-like"/>
    <property type="match status" value="1"/>
</dbReference>
<proteinExistence type="inferred from homology"/>
<evidence type="ECO:0000256" key="6">
    <source>
        <dbReference type="ARBA" id="ARBA00022793"/>
    </source>
</evidence>
<dbReference type="Pfam" id="PF03306">
    <property type="entry name" value="AAL_decarboxy"/>
    <property type="match status" value="1"/>
</dbReference>
<organism evidence="9 10">
    <name type="scientific">Verruconis gallopava</name>
    <dbReference type="NCBI Taxonomy" id="253628"/>
    <lineage>
        <taxon>Eukaryota</taxon>
        <taxon>Fungi</taxon>
        <taxon>Dikarya</taxon>
        <taxon>Ascomycota</taxon>
        <taxon>Pezizomycotina</taxon>
        <taxon>Dothideomycetes</taxon>
        <taxon>Pleosporomycetidae</taxon>
        <taxon>Venturiales</taxon>
        <taxon>Sympoventuriaceae</taxon>
        <taxon>Verruconis</taxon>
    </lineage>
</organism>
<comment type="similarity">
    <text evidence="3">Belongs to the alpha-acetolactate decarboxylase family.</text>
</comment>
<keyword evidence="10" id="KW-1185">Reference proteome</keyword>
<sequence length="239" mass="25391">MAAKIPNDIFQYSTTGALQAGYSSHGPVVHHLQGYGTHGFGVLAGSNSDLVFVDSKAYQISKDGRNLAQKAPADAGLAFVIVTKFVPEYQLTVNGSLDKDALLDVFGSQGDGAGGKNSFIPFRIRGEFARIKLKGNINTPDQADHSTSNPGDDDLLDVKGTIFGFIGPESFAGVSVCGVHGCFLSDAPDNEESRGGSFDDFEAKGEVEVAWAVTGRFHIGFPRGDEWENLDITKTIASN</sequence>
<dbReference type="STRING" id="253628.A0A0D1XME8"/>
<reference evidence="9 10" key="1">
    <citation type="submission" date="2015-01" db="EMBL/GenBank/DDBJ databases">
        <title>The Genome Sequence of Ochroconis gallopava CBS43764.</title>
        <authorList>
            <consortium name="The Broad Institute Genomics Platform"/>
            <person name="Cuomo C."/>
            <person name="de Hoog S."/>
            <person name="Gorbushina A."/>
            <person name="Stielow B."/>
            <person name="Teixiera M."/>
            <person name="Abouelleil A."/>
            <person name="Chapman S.B."/>
            <person name="Priest M."/>
            <person name="Young S.K."/>
            <person name="Wortman J."/>
            <person name="Nusbaum C."/>
            <person name="Birren B."/>
        </authorList>
    </citation>
    <scope>NUCLEOTIDE SEQUENCE [LARGE SCALE GENOMIC DNA]</scope>
    <source>
        <strain evidence="9 10">CBS 43764</strain>
    </source>
</reference>
<evidence type="ECO:0000256" key="3">
    <source>
        <dbReference type="ARBA" id="ARBA00007106"/>
    </source>
</evidence>
<dbReference type="Proteomes" id="UP000053259">
    <property type="component" value="Unassembled WGS sequence"/>
</dbReference>
<dbReference type="InParanoid" id="A0A0D1XME8"/>
<dbReference type="AlphaFoldDB" id="A0A0D1XME8"/>
<gene>
    <name evidence="9" type="ORF">PV09_04992</name>
</gene>
<dbReference type="OrthoDB" id="509395at2759"/>
<dbReference type="GO" id="GO:0047605">
    <property type="term" value="F:acetolactate decarboxylase activity"/>
    <property type="evidence" value="ECO:0007669"/>
    <property type="project" value="UniProtKB-EC"/>
</dbReference>
<dbReference type="HOGENOM" id="CLU_072561_1_0_1"/>
<protein>
    <recommendedName>
        <fullName evidence="5">Alpha-acetolactate decarboxylase</fullName>
        <ecNumber evidence="4">4.1.1.5</ecNumber>
    </recommendedName>
</protein>
<evidence type="ECO:0000256" key="1">
    <source>
        <dbReference type="ARBA" id="ARBA00001784"/>
    </source>
</evidence>
<keyword evidence="6" id="KW-0210">Decarboxylase</keyword>
<accession>A0A0D1XME8</accession>
<dbReference type="PANTHER" id="PTHR35524">
    <property type="entry name" value="ALPHA-ACETOLACTATE DECARBOXYLASE"/>
    <property type="match status" value="1"/>
</dbReference>
<evidence type="ECO:0000256" key="5">
    <source>
        <dbReference type="ARBA" id="ARBA00020164"/>
    </source>
</evidence>
<dbReference type="RefSeq" id="XP_016213540.1">
    <property type="nucleotide sequence ID" value="XM_016358439.1"/>
</dbReference>
<evidence type="ECO:0000256" key="7">
    <source>
        <dbReference type="ARBA" id="ARBA00023061"/>
    </source>
</evidence>
<dbReference type="EMBL" id="KN847543">
    <property type="protein sequence ID" value="KIW03671.1"/>
    <property type="molecule type" value="Genomic_DNA"/>
</dbReference>
<comment type="catalytic activity">
    <reaction evidence="1">
        <text>(2S)-2-acetolactate + H(+) = (R)-acetoin + CO2</text>
        <dbReference type="Rhea" id="RHEA:21580"/>
        <dbReference type="ChEBI" id="CHEBI:15378"/>
        <dbReference type="ChEBI" id="CHEBI:15686"/>
        <dbReference type="ChEBI" id="CHEBI:16526"/>
        <dbReference type="ChEBI" id="CHEBI:58476"/>
        <dbReference type="EC" id="4.1.1.5"/>
    </reaction>
</comment>
<evidence type="ECO:0000256" key="2">
    <source>
        <dbReference type="ARBA" id="ARBA00005170"/>
    </source>
</evidence>
<dbReference type="VEuPathDB" id="FungiDB:PV09_04992"/>
<dbReference type="UniPathway" id="UPA00626">
    <property type="reaction ID" value="UER00678"/>
</dbReference>
<dbReference type="PANTHER" id="PTHR35524:SF1">
    <property type="entry name" value="ALPHA-ACETOLACTATE DECARBOXYLASE"/>
    <property type="match status" value="1"/>
</dbReference>
<evidence type="ECO:0000313" key="10">
    <source>
        <dbReference type="Proteomes" id="UP000053259"/>
    </source>
</evidence>
<comment type="pathway">
    <text evidence="2">Polyol metabolism; (R,R)-butane-2,3-diol biosynthesis; (R,R)-butane-2,3-diol from pyruvate: step 2/3.</text>
</comment>
<dbReference type="GO" id="GO:0045151">
    <property type="term" value="P:acetoin biosynthetic process"/>
    <property type="evidence" value="ECO:0007669"/>
    <property type="project" value="UniProtKB-KW"/>
</dbReference>
<dbReference type="Gene3D" id="3.30.1330.80">
    <property type="entry name" value="Hypothetical protein, similar to alpha- acetolactate decarboxylase, domain 2"/>
    <property type="match status" value="2"/>
</dbReference>
<dbReference type="GeneID" id="27312965"/>
<dbReference type="EC" id="4.1.1.5" evidence="4"/>